<reference evidence="1 2" key="1">
    <citation type="submission" date="2020-08" db="EMBL/GenBank/DDBJ databases">
        <title>Functional genomics of gut bacteria from endangered species of beetles.</title>
        <authorList>
            <person name="Carlos-Shanley C."/>
        </authorList>
    </citation>
    <scope>NUCLEOTIDE SEQUENCE [LARGE SCALE GENOMIC DNA]</scope>
    <source>
        <strain evidence="1 2">S00070</strain>
    </source>
</reference>
<evidence type="ECO:0000313" key="2">
    <source>
        <dbReference type="Proteomes" id="UP000524404"/>
    </source>
</evidence>
<accession>A0A841ESD6</accession>
<name>A0A841ESD6_9BACT</name>
<dbReference type="AlphaFoldDB" id="A0A841ESD6"/>
<protein>
    <submittedName>
        <fullName evidence="1">Uncharacterized protein</fullName>
    </submittedName>
</protein>
<dbReference type="EMBL" id="JACHKT010000018">
    <property type="protein sequence ID" value="MBB6003943.1"/>
    <property type="molecule type" value="Genomic_DNA"/>
</dbReference>
<comment type="caution">
    <text evidence="1">The sequence shown here is derived from an EMBL/GenBank/DDBJ whole genome shotgun (WGS) entry which is preliminary data.</text>
</comment>
<proteinExistence type="predicted"/>
<gene>
    <name evidence="1" type="ORF">HNP25_002604</name>
</gene>
<evidence type="ECO:0000313" key="1">
    <source>
        <dbReference type="EMBL" id="MBB6003943.1"/>
    </source>
</evidence>
<organism evidence="1 2">
    <name type="scientific">Arcicella rosea</name>
    <dbReference type="NCBI Taxonomy" id="502909"/>
    <lineage>
        <taxon>Bacteria</taxon>
        <taxon>Pseudomonadati</taxon>
        <taxon>Bacteroidota</taxon>
        <taxon>Cytophagia</taxon>
        <taxon>Cytophagales</taxon>
        <taxon>Flectobacillaceae</taxon>
        <taxon>Arcicella</taxon>
    </lineage>
</organism>
<dbReference type="Proteomes" id="UP000524404">
    <property type="component" value="Unassembled WGS sequence"/>
</dbReference>
<sequence>MIKPNQTDELLRVASENPTGFTINLTDFSPVKRGWAVALKDTQNCFGRAGAEKAIAIAIEKTASIVGGWHHDRGYYFDAVLIVEDEEEATRLGIENEQIGIYEIHTNTYKELIF</sequence>
<dbReference type="RefSeq" id="WP_184134659.1">
    <property type="nucleotide sequence ID" value="NZ_JACHKT010000018.1"/>
</dbReference>
<keyword evidence="2" id="KW-1185">Reference proteome</keyword>